<sequence>MNVQISQHEKKLRRIQPENVSKYGYWEAGTESKRDYPGSTTLEEHRIEMTTSIPLRQRPYPVLYETDVVRQVRDGEFGNHQEEQFSLQSNLGKPRRDSGKLFRRQTLP</sequence>
<gene>
    <name evidence="2" type="ORF">PoB_000675000</name>
</gene>
<evidence type="ECO:0000313" key="3">
    <source>
        <dbReference type="Proteomes" id="UP000735302"/>
    </source>
</evidence>
<reference evidence="2 3" key="1">
    <citation type="journal article" date="2021" name="Elife">
        <title>Chloroplast acquisition without the gene transfer in kleptoplastic sea slugs, Plakobranchus ocellatus.</title>
        <authorList>
            <person name="Maeda T."/>
            <person name="Takahashi S."/>
            <person name="Yoshida T."/>
            <person name="Shimamura S."/>
            <person name="Takaki Y."/>
            <person name="Nagai Y."/>
            <person name="Toyoda A."/>
            <person name="Suzuki Y."/>
            <person name="Arimoto A."/>
            <person name="Ishii H."/>
            <person name="Satoh N."/>
            <person name="Nishiyama T."/>
            <person name="Hasebe M."/>
            <person name="Maruyama T."/>
            <person name="Minagawa J."/>
            <person name="Obokata J."/>
            <person name="Shigenobu S."/>
        </authorList>
    </citation>
    <scope>NUCLEOTIDE SEQUENCE [LARGE SCALE GENOMIC DNA]</scope>
</reference>
<accession>A0AAV3YCJ8</accession>
<protein>
    <submittedName>
        <fullName evidence="2">Uncharacterized protein</fullName>
    </submittedName>
</protein>
<evidence type="ECO:0000313" key="2">
    <source>
        <dbReference type="EMBL" id="GFN80244.1"/>
    </source>
</evidence>
<dbReference type="Proteomes" id="UP000735302">
    <property type="component" value="Unassembled WGS sequence"/>
</dbReference>
<dbReference type="AlphaFoldDB" id="A0AAV3YCJ8"/>
<organism evidence="2 3">
    <name type="scientific">Plakobranchus ocellatus</name>
    <dbReference type="NCBI Taxonomy" id="259542"/>
    <lineage>
        <taxon>Eukaryota</taxon>
        <taxon>Metazoa</taxon>
        <taxon>Spiralia</taxon>
        <taxon>Lophotrochozoa</taxon>
        <taxon>Mollusca</taxon>
        <taxon>Gastropoda</taxon>
        <taxon>Heterobranchia</taxon>
        <taxon>Euthyneura</taxon>
        <taxon>Panpulmonata</taxon>
        <taxon>Sacoglossa</taxon>
        <taxon>Placobranchoidea</taxon>
        <taxon>Plakobranchidae</taxon>
        <taxon>Plakobranchus</taxon>
    </lineage>
</organism>
<name>A0AAV3YCJ8_9GAST</name>
<dbReference type="EMBL" id="BLXT01000807">
    <property type="protein sequence ID" value="GFN80244.1"/>
    <property type="molecule type" value="Genomic_DNA"/>
</dbReference>
<keyword evidence="3" id="KW-1185">Reference proteome</keyword>
<comment type="caution">
    <text evidence="2">The sequence shown here is derived from an EMBL/GenBank/DDBJ whole genome shotgun (WGS) entry which is preliminary data.</text>
</comment>
<proteinExistence type="predicted"/>
<evidence type="ECO:0000256" key="1">
    <source>
        <dbReference type="SAM" id="MobiDB-lite"/>
    </source>
</evidence>
<feature type="region of interest" description="Disordered" evidence="1">
    <location>
        <begin position="82"/>
        <end position="108"/>
    </location>
</feature>